<dbReference type="SMART" id="SM00014">
    <property type="entry name" value="acidPPc"/>
    <property type="match status" value="1"/>
</dbReference>
<name>A0A848H0E8_9BURK</name>
<dbReference type="RefSeq" id="WP_169418427.1">
    <property type="nucleotide sequence ID" value="NZ_JABBFX010000001.1"/>
</dbReference>
<gene>
    <name evidence="4" type="ORF">HHL11_11025</name>
</gene>
<dbReference type="Proteomes" id="UP000541185">
    <property type="component" value="Unassembled WGS sequence"/>
</dbReference>
<dbReference type="EC" id="3.1.3.2" evidence="1"/>
<dbReference type="PRINTS" id="PR00483">
    <property type="entry name" value="BACPHPHTASE"/>
</dbReference>
<feature type="signal peptide" evidence="2">
    <location>
        <begin position="1"/>
        <end position="29"/>
    </location>
</feature>
<proteinExistence type="inferred from homology"/>
<comment type="similarity">
    <text evidence="1">Belongs to the class A bacterial acid phosphatase family.</text>
</comment>
<feature type="domain" description="Phosphatidic acid phosphatase type 2/haloperoxidase" evidence="3">
    <location>
        <begin position="124"/>
        <end position="238"/>
    </location>
</feature>
<feature type="chain" id="PRO_5032609255" description="Acid phosphatase" evidence="2">
    <location>
        <begin position="30"/>
        <end position="283"/>
    </location>
</feature>
<sequence length="283" mass="29681">MAETALVRCVRRLATCAALAAAACGCATAVAPAGPQPVPEMRPGLLTGYLGRELPDSLLLLPAPPADGTPAFANDEAVHTAAQRLRGTPRYAQAAQDAELAFPHAPTAFACALGVPITQQRSPYLYQMLQRVFTDAALATYAAKDHYQRVRPFVRHQEGTCLPADEAMLRGDGSYPSGHSSIGWAWALVLTEVAPERADALLARGRAFGESRLVCNAHWQSDVIEGRNAAAGAVAKLHGKPEFNSDLAAAAGEVAALRRAGAAPNADCQAEAAALRVRIDGVL</sequence>
<dbReference type="GO" id="GO:0003993">
    <property type="term" value="F:acid phosphatase activity"/>
    <property type="evidence" value="ECO:0007669"/>
    <property type="project" value="UniProtKB-EC"/>
</dbReference>
<dbReference type="PIRSF" id="PIRSF000897">
    <property type="entry name" value="Acid_Ptase_ClsA"/>
    <property type="match status" value="1"/>
</dbReference>
<dbReference type="GO" id="GO:0030288">
    <property type="term" value="C:outer membrane-bounded periplasmic space"/>
    <property type="evidence" value="ECO:0007669"/>
    <property type="project" value="InterPro"/>
</dbReference>
<dbReference type="AlphaFoldDB" id="A0A848H0E8"/>
<evidence type="ECO:0000313" key="5">
    <source>
        <dbReference type="Proteomes" id="UP000541185"/>
    </source>
</evidence>
<dbReference type="EMBL" id="JABBFX010000001">
    <property type="protein sequence ID" value="NML44285.1"/>
    <property type="molecule type" value="Genomic_DNA"/>
</dbReference>
<dbReference type="InterPro" id="IPR001011">
    <property type="entry name" value="Acid_Pase_classA_bac"/>
</dbReference>
<comment type="catalytic activity">
    <reaction evidence="1">
        <text>a phosphate monoester + H2O = an alcohol + phosphate</text>
        <dbReference type="Rhea" id="RHEA:15017"/>
        <dbReference type="ChEBI" id="CHEBI:15377"/>
        <dbReference type="ChEBI" id="CHEBI:30879"/>
        <dbReference type="ChEBI" id="CHEBI:43474"/>
        <dbReference type="ChEBI" id="CHEBI:67140"/>
        <dbReference type="EC" id="3.1.3.2"/>
    </reaction>
</comment>
<dbReference type="InterPro" id="IPR036938">
    <property type="entry name" value="PAP2/HPO_sf"/>
</dbReference>
<evidence type="ECO:0000256" key="1">
    <source>
        <dbReference type="PIRNR" id="PIRNR000897"/>
    </source>
</evidence>
<evidence type="ECO:0000313" key="4">
    <source>
        <dbReference type="EMBL" id="NML44285.1"/>
    </source>
</evidence>
<dbReference type="Gene3D" id="1.20.144.10">
    <property type="entry name" value="Phosphatidic acid phosphatase type 2/haloperoxidase"/>
    <property type="match status" value="1"/>
</dbReference>
<organism evidence="4 5">
    <name type="scientific">Ramlibacter agri</name>
    <dbReference type="NCBI Taxonomy" id="2728837"/>
    <lineage>
        <taxon>Bacteria</taxon>
        <taxon>Pseudomonadati</taxon>
        <taxon>Pseudomonadota</taxon>
        <taxon>Betaproteobacteria</taxon>
        <taxon>Burkholderiales</taxon>
        <taxon>Comamonadaceae</taxon>
        <taxon>Ramlibacter</taxon>
    </lineage>
</organism>
<accession>A0A848H0E8</accession>
<dbReference type="Pfam" id="PF01569">
    <property type="entry name" value="PAP2"/>
    <property type="match status" value="1"/>
</dbReference>
<keyword evidence="1" id="KW-0378">Hydrolase</keyword>
<dbReference type="InterPro" id="IPR000326">
    <property type="entry name" value="PAP2/HPO"/>
</dbReference>
<reference evidence="4 5" key="1">
    <citation type="submission" date="2020-04" db="EMBL/GenBank/DDBJ databases">
        <title>Ramlibacter sp. G-1-2-2 isolated from soil.</title>
        <authorList>
            <person name="Dahal R.H."/>
        </authorList>
    </citation>
    <scope>NUCLEOTIDE SEQUENCE [LARGE SCALE GENOMIC DNA]</scope>
    <source>
        <strain evidence="4 5">G-1-2-2</strain>
    </source>
</reference>
<dbReference type="SUPFAM" id="SSF48317">
    <property type="entry name" value="Acid phosphatase/Vanadium-dependent haloperoxidase"/>
    <property type="match status" value="1"/>
</dbReference>
<comment type="caution">
    <text evidence="4">The sequence shown here is derived from an EMBL/GenBank/DDBJ whole genome shotgun (WGS) entry which is preliminary data.</text>
</comment>
<protein>
    <recommendedName>
        <fullName evidence="1">Acid phosphatase</fullName>
        <ecNumber evidence="1">3.1.3.2</ecNumber>
    </recommendedName>
</protein>
<evidence type="ECO:0000256" key="2">
    <source>
        <dbReference type="SAM" id="SignalP"/>
    </source>
</evidence>
<keyword evidence="2" id="KW-0732">Signal</keyword>
<keyword evidence="5" id="KW-1185">Reference proteome</keyword>
<evidence type="ECO:0000259" key="3">
    <source>
        <dbReference type="SMART" id="SM00014"/>
    </source>
</evidence>
<dbReference type="CDD" id="cd03397">
    <property type="entry name" value="PAP2_acid_phosphatase"/>
    <property type="match status" value="1"/>
</dbReference>